<organism evidence="1 2">
    <name type="scientific">Trichinella spiralis</name>
    <name type="common">Trichina worm</name>
    <dbReference type="NCBI Taxonomy" id="6334"/>
    <lineage>
        <taxon>Eukaryota</taxon>
        <taxon>Metazoa</taxon>
        <taxon>Ecdysozoa</taxon>
        <taxon>Nematoda</taxon>
        <taxon>Enoplea</taxon>
        <taxon>Dorylaimia</taxon>
        <taxon>Trichinellida</taxon>
        <taxon>Trichinellidae</taxon>
        <taxon>Trichinella</taxon>
    </lineage>
</organism>
<keyword evidence="2" id="KW-1185">Reference proteome</keyword>
<reference evidence="1 2" key="1">
    <citation type="submission" date="2024-07" db="EMBL/GenBank/DDBJ databases">
        <title>Enhanced genomic and transcriptomic resources for Trichinella pseudospiralis and T. spiralis underpin the discovery of pronounced molecular differences between stages and species.</title>
        <authorList>
            <person name="Pasi K.K."/>
            <person name="La Rosa G."/>
            <person name="Gomez-Morales M.A."/>
            <person name="Tosini F."/>
            <person name="Sumanam S."/>
            <person name="Young N.D."/>
            <person name="Chang B.C."/>
            <person name="Robin G.B."/>
        </authorList>
    </citation>
    <scope>NUCLEOTIDE SEQUENCE [LARGE SCALE GENOMIC DNA]</scope>
    <source>
        <strain evidence="1">ISS534</strain>
    </source>
</reference>
<sequence length="92" mass="10118">MLTPIAAETFAGVFPHFHLVMMHESLYNVGIQCCSVQDHHEQQDIGELSCCILSGILPNHLVDNVYSVFGLIVMTDDLRYFSGGCDLISSAT</sequence>
<accession>A0ABR3KML9</accession>
<evidence type="ECO:0000313" key="1">
    <source>
        <dbReference type="EMBL" id="KAL1240790.1"/>
    </source>
</evidence>
<evidence type="ECO:0000313" key="2">
    <source>
        <dbReference type="Proteomes" id="UP001558632"/>
    </source>
</evidence>
<proteinExistence type="predicted"/>
<comment type="caution">
    <text evidence="1">The sequence shown here is derived from an EMBL/GenBank/DDBJ whole genome shotgun (WGS) entry which is preliminary data.</text>
</comment>
<gene>
    <name evidence="1" type="ORF">TSPI_02381</name>
</gene>
<dbReference type="EMBL" id="JBEUSY010000254">
    <property type="protein sequence ID" value="KAL1240790.1"/>
    <property type="molecule type" value="Genomic_DNA"/>
</dbReference>
<dbReference type="Proteomes" id="UP001558632">
    <property type="component" value="Unassembled WGS sequence"/>
</dbReference>
<protein>
    <submittedName>
        <fullName evidence="1">Leucine-rich repeat-containing protein</fullName>
    </submittedName>
</protein>
<name>A0ABR3KML9_TRISP</name>